<evidence type="ECO:0000313" key="1">
    <source>
        <dbReference type="EMBL" id="KAF9649614.1"/>
    </source>
</evidence>
<organism evidence="1 2">
    <name type="scientific">Thelephora ganbajun</name>
    <name type="common">Ganba fungus</name>
    <dbReference type="NCBI Taxonomy" id="370292"/>
    <lineage>
        <taxon>Eukaryota</taxon>
        <taxon>Fungi</taxon>
        <taxon>Dikarya</taxon>
        <taxon>Basidiomycota</taxon>
        <taxon>Agaricomycotina</taxon>
        <taxon>Agaricomycetes</taxon>
        <taxon>Thelephorales</taxon>
        <taxon>Thelephoraceae</taxon>
        <taxon>Thelephora</taxon>
    </lineage>
</organism>
<evidence type="ECO:0000313" key="2">
    <source>
        <dbReference type="Proteomes" id="UP000886501"/>
    </source>
</evidence>
<reference evidence="1" key="1">
    <citation type="submission" date="2019-10" db="EMBL/GenBank/DDBJ databases">
        <authorList>
            <consortium name="DOE Joint Genome Institute"/>
            <person name="Kuo A."/>
            <person name="Miyauchi S."/>
            <person name="Kiss E."/>
            <person name="Drula E."/>
            <person name="Kohler A."/>
            <person name="Sanchez-Garcia M."/>
            <person name="Andreopoulos B."/>
            <person name="Barry K.W."/>
            <person name="Bonito G."/>
            <person name="Buee M."/>
            <person name="Carver A."/>
            <person name="Chen C."/>
            <person name="Cichocki N."/>
            <person name="Clum A."/>
            <person name="Culley D."/>
            <person name="Crous P.W."/>
            <person name="Fauchery L."/>
            <person name="Girlanda M."/>
            <person name="Hayes R."/>
            <person name="Keri Z."/>
            <person name="Labutti K."/>
            <person name="Lipzen A."/>
            <person name="Lombard V."/>
            <person name="Magnuson J."/>
            <person name="Maillard F."/>
            <person name="Morin E."/>
            <person name="Murat C."/>
            <person name="Nolan M."/>
            <person name="Ohm R."/>
            <person name="Pangilinan J."/>
            <person name="Pereira M."/>
            <person name="Perotto S."/>
            <person name="Peter M."/>
            <person name="Riley R."/>
            <person name="Sitrit Y."/>
            <person name="Stielow B."/>
            <person name="Szollosi G."/>
            <person name="Zifcakova L."/>
            <person name="Stursova M."/>
            <person name="Spatafora J.W."/>
            <person name="Tedersoo L."/>
            <person name="Vaario L.-M."/>
            <person name="Yamada A."/>
            <person name="Yan M."/>
            <person name="Wang P."/>
            <person name="Xu J."/>
            <person name="Bruns T."/>
            <person name="Baldrian P."/>
            <person name="Vilgalys R."/>
            <person name="Henrissat B."/>
            <person name="Grigoriev I.V."/>
            <person name="Hibbett D."/>
            <person name="Nagy L.G."/>
            <person name="Martin F.M."/>
        </authorList>
    </citation>
    <scope>NUCLEOTIDE SEQUENCE</scope>
    <source>
        <strain evidence="1">P2</strain>
    </source>
</reference>
<keyword evidence="2" id="KW-1185">Reference proteome</keyword>
<proteinExistence type="predicted"/>
<dbReference type="EMBL" id="MU117995">
    <property type="protein sequence ID" value="KAF9649614.1"/>
    <property type="molecule type" value="Genomic_DNA"/>
</dbReference>
<dbReference type="Proteomes" id="UP000886501">
    <property type="component" value="Unassembled WGS sequence"/>
</dbReference>
<name>A0ACB6ZJC1_THEGA</name>
<sequence>MDGLFTSLADSLGASVDQIKLITCLLVSYPLGSVFVRVPSVGLKHVFNISVTLLYLLAMLNMFNAFLQLLLDILVTYYLAKGMTDKRMPWLVFIFVMGHLLINHIIRAFFDLSYETVEVTGPQMVLVMKLTTFAWNVYDGRRSAEELDKWQLERRVTDQKFPSLLAFLGYTFYFPGFLVGPFLEYAEYDALVTEKLFKSATPPRHLHDPSFVPKRLLPSGRKRVGYFKLVTGLVYLGLFVTLYGKFSFAETLKPWFGRITLVERLFFFQIAGFFERCKYYAIWTLTEGAAIITGLGFTGYNDEGRTLWDGAANIRVLNIEFAENFKMLLDSWNMKTNVWLRECIYKRVAKKGAKPGFKSSMMTFTVSAIWHGVSPGYYLTFVFGGFVTTAARLVRSAVRPLLIPVPGQPTTSPSFNKRIYDWSGVVLTAMLMNYAAAPFMLLTVENTLKCFSRVAWYGYIIVGGSLFFFYAGGTRALKRAQAKRVKNYQDRLADEKEREREREESVNGTIYETEGGSGAATPSSSDETHVVPPIALVAEEFEKHHEKIL</sequence>
<accession>A0ACB6ZJC1</accession>
<reference evidence="1" key="2">
    <citation type="journal article" date="2020" name="Nat. Commun.">
        <title>Large-scale genome sequencing of mycorrhizal fungi provides insights into the early evolution of symbiotic traits.</title>
        <authorList>
            <person name="Miyauchi S."/>
            <person name="Kiss E."/>
            <person name="Kuo A."/>
            <person name="Drula E."/>
            <person name="Kohler A."/>
            <person name="Sanchez-Garcia M."/>
            <person name="Morin E."/>
            <person name="Andreopoulos B."/>
            <person name="Barry K.W."/>
            <person name="Bonito G."/>
            <person name="Buee M."/>
            <person name="Carver A."/>
            <person name="Chen C."/>
            <person name="Cichocki N."/>
            <person name="Clum A."/>
            <person name="Culley D."/>
            <person name="Crous P.W."/>
            <person name="Fauchery L."/>
            <person name="Girlanda M."/>
            <person name="Hayes R.D."/>
            <person name="Keri Z."/>
            <person name="LaButti K."/>
            <person name="Lipzen A."/>
            <person name="Lombard V."/>
            <person name="Magnuson J."/>
            <person name="Maillard F."/>
            <person name="Murat C."/>
            <person name="Nolan M."/>
            <person name="Ohm R.A."/>
            <person name="Pangilinan J."/>
            <person name="Pereira M.F."/>
            <person name="Perotto S."/>
            <person name="Peter M."/>
            <person name="Pfister S."/>
            <person name="Riley R."/>
            <person name="Sitrit Y."/>
            <person name="Stielow J.B."/>
            <person name="Szollosi G."/>
            <person name="Zifcakova L."/>
            <person name="Stursova M."/>
            <person name="Spatafora J.W."/>
            <person name="Tedersoo L."/>
            <person name="Vaario L.M."/>
            <person name="Yamada A."/>
            <person name="Yan M."/>
            <person name="Wang P."/>
            <person name="Xu J."/>
            <person name="Bruns T."/>
            <person name="Baldrian P."/>
            <person name="Vilgalys R."/>
            <person name="Dunand C."/>
            <person name="Henrissat B."/>
            <person name="Grigoriev I.V."/>
            <person name="Hibbett D."/>
            <person name="Nagy L.G."/>
            <person name="Martin F.M."/>
        </authorList>
    </citation>
    <scope>NUCLEOTIDE SEQUENCE</scope>
    <source>
        <strain evidence="1">P2</strain>
    </source>
</reference>
<gene>
    <name evidence="1" type="ORF">BDM02DRAFT_3186114</name>
</gene>
<comment type="caution">
    <text evidence="1">The sequence shown here is derived from an EMBL/GenBank/DDBJ whole genome shotgun (WGS) entry which is preliminary data.</text>
</comment>
<protein>
    <submittedName>
        <fullName evidence="1">MBOAT-domain-containing protein</fullName>
    </submittedName>
</protein>